<evidence type="ECO:0000313" key="2">
    <source>
        <dbReference type="EnsemblMetazoa" id="ASIC016306-PA"/>
    </source>
</evidence>
<dbReference type="OMA" id="YEQDIPK"/>
<reference evidence="2" key="2">
    <citation type="submission" date="2020-05" db="UniProtKB">
        <authorList>
            <consortium name="EnsemblMetazoa"/>
        </authorList>
    </citation>
    <scope>IDENTIFICATION</scope>
</reference>
<dbReference type="EMBL" id="ATLV01023045">
    <property type="status" value="NOT_ANNOTATED_CDS"/>
    <property type="molecule type" value="Genomic_DNA"/>
</dbReference>
<name>A0A084WDN0_ANOSI</name>
<dbReference type="OrthoDB" id="7786950at2759"/>
<dbReference type="EnsemblMetazoa" id="ASIC016306-RA">
    <property type="protein sequence ID" value="ASIC016306-PA"/>
    <property type="gene ID" value="ASIC016306"/>
</dbReference>
<dbReference type="AlphaFoldDB" id="A0A084WDN0"/>
<protein>
    <submittedName>
        <fullName evidence="1">AGAP005720-PA-like protein</fullName>
    </submittedName>
</protein>
<organism evidence="1">
    <name type="scientific">Anopheles sinensis</name>
    <name type="common">Mosquito</name>
    <dbReference type="NCBI Taxonomy" id="74873"/>
    <lineage>
        <taxon>Eukaryota</taxon>
        <taxon>Metazoa</taxon>
        <taxon>Ecdysozoa</taxon>
        <taxon>Arthropoda</taxon>
        <taxon>Hexapoda</taxon>
        <taxon>Insecta</taxon>
        <taxon>Pterygota</taxon>
        <taxon>Neoptera</taxon>
        <taxon>Endopterygota</taxon>
        <taxon>Diptera</taxon>
        <taxon>Nematocera</taxon>
        <taxon>Culicoidea</taxon>
        <taxon>Culicidae</taxon>
        <taxon>Anophelinae</taxon>
        <taxon>Anopheles</taxon>
    </lineage>
</organism>
<keyword evidence="3" id="KW-1185">Reference proteome</keyword>
<evidence type="ECO:0000313" key="3">
    <source>
        <dbReference type="Proteomes" id="UP000030765"/>
    </source>
</evidence>
<proteinExistence type="predicted"/>
<accession>A0A084WDN0</accession>
<reference evidence="1 3" key="1">
    <citation type="journal article" date="2014" name="BMC Genomics">
        <title>Genome sequence of Anopheles sinensis provides insight into genetics basis of mosquito competence for malaria parasites.</title>
        <authorList>
            <person name="Zhou D."/>
            <person name="Zhang D."/>
            <person name="Ding G."/>
            <person name="Shi L."/>
            <person name="Hou Q."/>
            <person name="Ye Y."/>
            <person name="Xu Y."/>
            <person name="Zhou H."/>
            <person name="Xiong C."/>
            <person name="Li S."/>
            <person name="Yu J."/>
            <person name="Hong S."/>
            <person name="Yu X."/>
            <person name="Zou P."/>
            <person name="Chen C."/>
            <person name="Chang X."/>
            <person name="Wang W."/>
            <person name="Lv Y."/>
            <person name="Sun Y."/>
            <person name="Ma L."/>
            <person name="Shen B."/>
            <person name="Zhu C."/>
        </authorList>
    </citation>
    <scope>NUCLEOTIDE SEQUENCE [LARGE SCALE GENOMIC DNA]</scope>
</reference>
<gene>
    <name evidence="1" type="ORF">ZHAS_00016306</name>
</gene>
<evidence type="ECO:0000313" key="1">
    <source>
        <dbReference type="EMBL" id="KFB48324.1"/>
    </source>
</evidence>
<dbReference type="VEuPathDB" id="VectorBase:ASIC016306"/>
<dbReference type="EMBL" id="KE525339">
    <property type="protein sequence ID" value="KFB48324.1"/>
    <property type="molecule type" value="Genomic_DNA"/>
</dbReference>
<sequence length="284" mass="32481">MNRASKYEQDIPKRLQSDVIFAEKVSLDRCTTVVYAITRDRQLFEVQGKAILHSVSLGSAAGGATWQKPACSSRLFNENVPSPMERFTPADEWTGGNVCLRTFRANDGTRRKLFILVQLDRTLVVVERRLVAPGGSCMLVIHSRFEEFRQLAFVENPHRPGSCMVRIEVDDREEPIVTDFQSRSSFAGADRLPSMEDNFTCFDHVLKTLRNQTAERRAQLEMARLTVTEVFHGLNERMKMVPSLMRSSNPEEKVPLVRYGDVWSRVHNDRLVIGVPLFNCTYKR</sequence>
<dbReference type="Proteomes" id="UP000030765">
    <property type="component" value="Unassembled WGS sequence"/>
</dbReference>